<evidence type="ECO:0000313" key="12">
    <source>
        <dbReference type="Proteomes" id="UP000034543"/>
    </source>
</evidence>
<dbReference type="InterPro" id="IPR036900">
    <property type="entry name" value="A-D-PHexomutase_C_sf"/>
</dbReference>
<evidence type="ECO:0000259" key="9">
    <source>
        <dbReference type="Pfam" id="PF02879"/>
    </source>
</evidence>
<dbReference type="EMBL" id="LCFB01000036">
    <property type="protein sequence ID" value="KKS83578.1"/>
    <property type="molecule type" value="Genomic_DNA"/>
</dbReference>
<feature type="domain" description="Alpha-D-phosphohexomutase alpha/beta/alpha" evidence="9">
    <location>
        <begin position="153"/>
        <end position="250"/>
    </location>
</feature>
<dbReference type="InterPro" id="IPR016055">
    <property type="entry name" value="A-D-PHexomutase_a/b/a-I/II/III"/>
</dbReference>
<protein>
    <submittedName>
        <fullName evidence="11">Phosphomannomutase</fullName>
    </submittedName>
</protein>
<dbReference type="Gene3D" id="3.40.120.10">
    <property type="entry name" value="Alpha-D-Glucose-1,6-Bisphosphate, subunit A, domain 3"/>
    <property type="match status" value="3"/>
</dbReference>
<evidence type="ECO:0000256" key="6">
    <source>
        <dbReference type="ARBA" id="ARBA00023235"/>
    </source>
</evidence>
<evidence type="ECO:0000256" key="2">
    <source>
        <dbReference type="ARBA" id="ARBA00010231"/>
    </source>
</evidence>
<keyword evidence="5" id="KW-0460">Magnesium</keyword>
<dbReference type="CDD" id="cd03089">
    <property type="entry name" value="PMM_PGM"/>
    <property type="match status" value="1"/>
</dbReference>
<feature type="domain" description="Alpha-D-phosphohexomutase C-terminal" evidence="7">
    <location>
        <begin position="369"/>
        <end position="439"/>
    </location>
</feature>
<dbReference type="STRING" id="1618436.UV59_C0036G0003"/>
<evidence type="ECO:0000259" key="7">
    <source>
        <dbReference type="Pfam" id="PF00408"/>
    </source>
</evidence>
<dbReference type="Pfam" id="PF00408">
    <property type="entry name" value="PGM_PMM_IV"/>
    <property type="match status" value="1"/>
</dbReference>
<dbReference type="AlphaFoldDB" id="A0A0G1F9N4"/>
<name>A0A0G1F9N4_9BACT</name>
<comment type="caution">
    <text evidence="11">The sequence shown here is derived from an EMBL/GenBank/DDBJ whole genome shotgun (WGS) entry which is preliminary data.</text>
</comment>
<proteinExistence type="inferred from homology"/>
<accession>A0A0G1F9N4</accession>
<dbReference type="SUPFAM" id="SSF53738">
    <property type="entry name" value="Phosphoglucomutase, first 3 domains"/>
    <property type="match status" value="3"/>
</dbReference>
<dbReference type="PANTHER" id="PTHR43771:SF1">
    <property type="entry name" value="PHOSPHOMANNOMUTASE"/>
    <property type="match status" value="1"/>
</dbReference>
<organism evidence="11 12">
    <name type="scientific">Candidatus Gottesmanbacteria bacterium GW2011_GWA1_43_11</name>
    <dbReference type="NCBI Taxonomy" id="1618436"/>
    <lineage>
        <taxon>Bacteria</taxon>
        <taxon>Candidatus Gottesmaniibacteriota</taxon>
    </lineage>
</organism>
<reference evidence="11 12" key="1">
    <citation type="journal article" date="2015" name="Nature">
        <title>rRNA introns, odd ribosomes, and small enigmatic genomes across a large radiation of phyla.</title>
        <authorList>
            <person name="Brown C.T."/>
            <person name="Hug L.A."/>
            <person name="Thomas B.C."/>
            <person name="Sharon I."/>
            <person name="Castelle C.J."/>
            <person name="Singh A."/>
            <person name="Wilkins M.J."/>
            <person name="Williams K.H."/>
            <person name="Banfield J.F."/>
        </authorList>
    </citation>
    <scope>NUCLEOTIDE SEQUENCE [LARGE SCALE GENOMIC DNA]</scope>
</reference>
<evidence type="ECO:0000313" key="11">
    <source>
        <dbReference type="EMBL" id="KKS83578.1"/>
    </source>
</evidence>
<dbReference type="GO" id="GO:0046872">
    <property type="term" value="F:metal ion binding"/>
    <property type="evidence" value="ECO:0007669"/>
    <property type="project" value="UniProtKB-KW"/>
</dbReference>
<dbReference type="GO" id="GO:0005975">
    <property type="term" value="P:carbohydrate metabolic process"/>
    <property type="evidence" value="ECO:0007669"/>
    <property type="project" value="InterPro"/>
</dbReference>
<evidence type="ECO:0000259" key="10">
    <source>
        <dbReference type="Pfam" id="PF02880"/>
    </source>
</evidence>
<dbReference type="Proteomes" id="UP000034543">
    <property type="component" value="Unassembled WGS sequence"/>
</dbReference>
<dbReference type="GO" id="GO:0016868">
    <property type="term" value="F:intramolecular phosphotransferase activity"/>
    <property type="evidence" value="ECO:0007669"/>
    <property type="project" value="InterPro"/>
</dbReference>
<dbReference type="InterPro" id="IPR005846">
    <property type="entry name" value="A-D-PHexomutase_a/b/a-III"/>
</dbReference>
<dbReference type="PANTHER" id="PTHR43771">
    <property type="entry name" value="PHOSPHOMANNOMUTASE"/>
    <property type="match status" value="1"/>
</dbReference>
<keyword evidence="4" id="KW-0479">Metal-binding</keyword>
<dbReference type="PATRIC" id="fig|1618436.3.peg.1372"/>
<gene>
    <name evidence="11" type="ORF">UV59_C0036G0003</name>
</gene>
<dbReference type="InterPro" id="IPR005843">
    <property type="entry name" value="A-D-PHexomutase_C"/>
</dbReference>
<evidence type="ECO:0000256" key="4">
    <source>
        <dbReference type="ARBA" id="ARBA00022723"/>
    </source>
</evidence>
<evidence type="ECO:0000256" key="1">
    <source>
        <dbReference type="ARBA" id="ARBA00001946"/>
    </source>
</evidence>
<evidence type="ECO:0000259" key="8">
    <source>
        <dbReference type="Pfam" id="PF02878"/>
    </source>
</evidence>
<dbReference type="Gene3D" id="3.30.310.50">
    <property type="entry name" value="Alpha-D-phosphohexomutase, C-terminal domain"/>
    <property type="match status" value="1"/>
</dbReference>
<evidence type="ECO:0000256" key="5">
    <source>
        <dbReference type="ARBA" id="ARBA00022842"/>
    </source>
</evidence>
<feature type="domain" description="Alpha-D-phosphohexomutase alpha/beta/alpha" evidence="8">
    <location>
        <begin position="5"/>
        <end position="120"/>
    </location>
</feature>
<dbReference type="Pfam" id="PF02879">
    <property type="entry name" value="PGM_PMM_II"/>
    <property type="match status" value="1"/>
</dbReference>
<dbReference type="PRINTS" id="PR00509">
    <property type="entry name" value="PGMPMM"/>
</dbReference>
<dbReference type="SUPFAM" id="SSF55957">
    <property type="entry name" value="Phosphoglucomutase, C-terminal domain"/>
    <property type="match status" value="1"/>
</dbReference>
<sequence length="451" mass="49404">MDTSIFKDYDIRGTYPNQINGQVAEAVAHAIVRKFQPKTVAICRDMRLSGKELRDAFVRVFTTLGINVTDVGLCGTEMQYFVAGTYEYDLVLMISASHNPPEYNGLKVVKKGPVAVTSDSGLYEIRDLISQGPLPPAANPGTVTELDVMDVWSKKVLSLVDTSLFKPLSVVIDAGNGMAGKLCPKIFESLPFKVTPMYFELDGSFPNHIPNPLIESNTTALKNKILELGADVGLTFDGDADRMFLIDNKGRMVSGTITTALLARYILAKHPGEMILYNAICGRIVPKVVSENGGKSKRVRVGHSYIKTYMRETGAIFAGEHSGHYYIRDFFAAESGVLTALMVLGLLSTQEKKLADLVDELDIYPASGEINFKVADIPAVVNAIKTGFSDAQSIDELDGVSVWYPTYWFNVRASKTEPLLRLNVEADTAEILKQKTDALVAKIESLGGQRK</sequence>
<dbReference type="Pfam" id="PF02880">
    <property type="entry name" value="PGM_PMM_III"/>
    <property type="match status" value="1"/>
</dbReference>
<dbReference type="InterPro" id="IPR005845">
    <property type="entry name" value="A-D-PHexomutase_a/b/a-II"/>
</dbReference>
<dbReference type="InterPro" id="IPR005844">
    <property type="entry name" value="A-D-PHexomutase_a/b/a-I"/>
</dbReference>
<feature type="domain" description="Alpha-D-phosphohexomutase alpha/beta/alpha" evidence="10">
    <location>
        <begin position="257"/>
        <end position="360"/>
    </location>
</feature>
<keyword evidence="6" id="KW-0413">Isomerase</keyword>
<comment type="similarity">
    <text evidence="2">Belongs to the phosphohexose mutase family.</text>
</comment>
<dbReference type="Pfam" id="PF02878">
    <property type="entry name" value="PGM_PMM_I"/>
    <property type="match status" value="1"/>
</dbReference>
<keyword evidence="3" id="KW-0597">Phosphoprotein</keyword>
<comment type="cofactor">
    <cofactor evidence="1">
        <name>Mg(2+)</name>
        <dbReference type="ChEBI" id="CHEBI:18420"/>
    </cofactor>
</comment>
<evidence type="ECO:0000256" key="3">
    <source>
        <dbReference type="ARBA" id="ARBA00022553"/>
    </source>
</evidence>
<dbReference type="InterPro" id="IPR005841">
    <property type="entry name" value="Alpha-D-phosphohexomutase_SF"/>
</dbReference>